<feature type="domain" description="HNH nuclease" evidence="2">
    <location>
        <begin position="191"/>
        <end position="240"/>
    </location>
</feature>
<dbReference type="InterPro" id="IPR003615">
    <property type="entry name" value="HNH_nuc"/>
</dbReference>
<name>A0A4V6PNI0_KOCRO</name>
<proteinExistence type="predicted"/>
<gene>
    <name evidence="3" type="ORF">E2R59_04605</name>
</gene>
<accession>A0A4V6PNI0</accession>
<organism evidence="3 4">
    <name type="scientific">Kocuria rosea</name>
    <name type="common">Deinococcus erythromyxa</name>
    <name type="synonym">Micrococcus rubens</name>
    <dbReference type="NCBI Taxonomy" id="1275"/>
    <lineage>
        <taxon>Bacteria</taxon>
        <taxon>Bacillati</taxon>
        <taxon>Actinomycetota</taxon>
        <taxon>Actinomycetes</taxon>
        <taxon>Micrococcales</taxon>
        <taxon>Micrococcaceae</taxon>
        <taxon>Kocuria</taxon>
    </lineage>
</organism>
<keyword evidence="3" id="KW-0540">Nuclease</keyword>
<feature type="transmembrane region" description="Helical" evidence="1">
    <location>
        <begin position="108"/>
        <end position="129"/>
    </location>
</feature>
<dbReference type="Pfam" id="PF13391">
    <property type="entry name" value="HNH_2"/>
    <property type="match status" value="1"/>
</dbReference>
<keyword evidence="1" id="KW-0472">Membrane</keyword>
<keyword evidence="3" id="KW-0378">Hydrolase</keyword>
<comment type="caution">
    <text evidence="3">The sequence shown here is derived from an EMBL/GenBank/DDBJ whole genome shotgun (WGS) entry which is preliminary data.</text>
</comment>
<evidence type="ECO:0000313" key="3">
    <source>
        <dbReference type="EMBL" id="TDL44850.1"/>
    </source>
</evidence>
<dbReference type="AlphaFoldDB" id="A0A4V6PNI0"/>
<dbReference type="Proteomes" id="UP000295163">
    <property type="component" value="Unassembled WGS sequence"/>
</dbReference>
<keyword evidence="3" id="KW-0255">Endonuclease</keyword>
<evidence type="ECO:0000313" key="4">
    <source>
        <dbReference type="Proteomes" id="UP000295163"/>
    </source>
</evidence>
<keyword evidence="1" id="KW-1133">Transmembrane helix</keyword>
<sequence length="300" mass="34409">MMFRRAAMDWLAVRTNDGADPISYTDVEDFRFNGEKISLRSRYKGIWKPANFSAALSFSTMYPRPGKDRPYDDVIGDDGLMRYKKRRDKRGISDNRAMSDAMEMGLPLVWYYAVATGLFQAIFPVFIVAEEEDQFAVVVDEAQRLYEDGPIFDYRHSMGAMEKRYAIRMARQRLHQPVFRSMVMRAYGERCAVCALNHAELLDAAHILPDSHAEGIASVTNGLSLCKIHHSAYDRKFLGITSEYIVEIRADLLEEVDGPMLRHGLQECHKKPLRIRPERADEWPSKELLGRAYAAFRKAA</sequence>
<evidence type="ECO:0000256" key="1">
    <source>
        <dbReference type="SAM" id="Phobius"/>
    </source>
</evidence>
<evidence type="ECO:0000259" key="2">
    <source>
        <dbReference type="Pfam" id="PF13391"/>
    </source>
</evidence>
<reference evidence="3 4" key="1">
    <citation type="submission" date="2019-03" db="EMBL/GenBank/DDBJ databases">
        <title>Genome Sequencing and Assembly of Various Microbes Isolated from Partially Reclaimed Soil and Acid Mine Drainage (AMD) Site.</title>
        <authorList>
            <person name="Steinbock B."/>
            <person name="Bechtold R."/>
            <person name="Sevigny J.L."/>
            <person name="Thomas D."/>
            <person name="Cuthill L.R."/>
            <person name="Aveiro Johannsen E.J."/>
            <person name="Thomas K."/>
            <person name="Ghosh A."/>
        </authorList>
    </citation>
    <scope>NUCLEOTIDE SEQUENCE [LARGE SCALE GENOMIC DNA]</scope>
    <source>
        <strain evidence="3 4">S-A3</strain>
    </source>
</reference>
<dbReference type="GO" id="GO:0004519">
    <property type="term" value="F:endonuclease activity"/>
    <property type="evidence" value="ECO:0007669"/>
    <property type="project" value="UniProtKB-KW"/>
</dbReference>
<protein>
    <submittedName>
        <fullName evidence="3">HNH endonuclease</fullName>
    </submittedName>
</protein>
<dbReference type="EMBL" id="SMZT01000002">
    <property type="protein sequence ID" value="TDL44850.1"/>
    <property type="molecule type" value="Genomic_DNA"/>
</dbReference>
<keyword evidence="1" id="KW-0812">Transmembrane</keyword>